<keyword evidence="2" id="KW-0813">Transport</keyword>
<dbReference type="PIRSF" id="PIRSF006060">
    <property type="entry name" value="AA_transporter"/>
    <property type="match status" value="1"/>
</dbReference>
<comment type="subcellular location">
    <subcellularLocation>
        <location evidence="1">Membrane</location>
        <topology evidence="1">Multi-pass membrane protein</topology>
    </subcellularLocation>
</comment>
<dbReference type="EMBL" id="NDIQ01000001">
    <property type="protein sequence ID" value="PRT53902.1"/>
    <property type="molecule type" value="Genomic_DNA"/>
</dbReference>
<evidence type="ECO:0000256" key="5">
    <source>
        <dbReference type="ARBA" id="ARBA00023136"/>
    </source>
</evidence>
<keyword evidence="3 6" id="KW-0812">Transmembrane</keyword>
<feature type="transmembrane region" description="Helical" evidence="6">
    <location>
        <begin position="21"/>
        <end position="45"/>
    </location>
</feature>
<dbReference type="Proteomes" id="UP000238350">
    <property type="component" value="Unassembled WGS sequence"/>
</dbReference>
<dbReference type="AlphaFoldDB" id="A0A2T0FFY0"/>
<feature type="transmembrane region" description="Helical" evidence="6">
    <location>
        <begin position="358"/>
        <end position="380"/>
    </location>
</feature>
<dbReference type="Pfam" id="PF13520">
    <property type="entry name" value="AA_permease_2"/>
    <property type="match status" value="1"/>
</dbReference>
<keyword evidence="5 6" id="KW-0472">Membrane</keyword>
<feature type="transmembrane region" description="Helical" evidence="6">
    <location>
        <begin position="174"/>
        <end position="195"/>
    </location>
</feature>
<accession>A0A2T0FFY0</accession>
<evidence type="ECO:0000256" key="2">
    <source>
        <dbReference type="ARBA" id="ARBA00022448"/>
    </source>
</evidence>
<keyword evidence="8" id="KW-1185">Reference proteome</keyword>
<dbReference type="RefSeq" id="XP_024663848.1">
    <property type="nucleotide sequence ID" value="XM_024808080.1"/>
</dbReference>
<dbReference type="OrthoDB" id="3970180at2759"/>
<comment type="caution">
    <text evidence="7">The sequence shown here is derived from an EMBL/GenBank/DDBJ whole genome shotgun (WGS) entry which is preliminary data.</text>
</comment>
<dbReference type="PANTHER" id="PTHR45649">
    <property type="entry name" value="AMINO-ACID PERMEASE BAT1"/>
    <property type="match status" value="1"/>
</dbReference>
<protein>
    <submittedName>
        <fullName evidence="7">GABA-specific permease</fullName>
    </submittedName>
</protein>
<gene>
    <name evidence="7" type="ORF">B9G98_01522</name>
</gene>
<feature type="transmembrane region" description="Helical" evidence="6">
    <location>
        <begin position="106"/>
        <end position="133"/>
    </location>
</feature>
<dbReference type="STRING" id="45607.A0A2T0FFY0"/>
<feature type="transmembrane region" description="Helical" evidence="6">
    <location>
        <begin position="222"/>
        <end position="245"/>
    </location>
</feature>
<name>A0A2T0FFY0_9ASCO</name>
<feature type="transmembrane region" description="Helical" evidence="6">
    <location>
        <begin position="386"/>
        <end position="405"/>
    </location>
</feature>
<organism evidence="7 8">
    <name type="scientific">Wickerhamiella sorbophila</name>
    <dbReference type="NCBI Taxonomy" id="45607"/>
    <lineage>
        <taxon>Eukaryota</taxon>
        <taxon>Fungi</taxon>
        <taxon>Dikarya</taxon>
        <taxon>Ascomycota</taxon>
        <taxon>Saccharomycotina</taxon>
        <taxon>Dipodascomycetes</taxon>
        <taxon>Dipodascales</taxon>
        <taxon>Trichomonascaceae</taxon>
        <taxon>Wickerhamiella</taxon>
    </lineage>
</organism>
<reference evidence="7 8" key="1">
    <citation type="submission" date="2017-04" db="EMBL/GenBank/DDBJ databases">
        <title>Genome sequencing of [Candida] sorbophila.</title>
        <authorList>
            <person name="Ahn J.O."/>
        </authorList>
    </citation>
    <scope>NUCLEOTIDE SEQUENCE [LARGE SCALE GENOMIC DNA]</scope>
    <source>
        <strain evidence="7 8">DS02</strain>
    </source>
</reference>
<feature type="transmembrane region" description="Helical" evidence="6">
    <location>
        <begin position="257"/>
        <end position="281"/>
    </location>
</feature>
<evidence type="ECO:0000256" key="1">
    <source>
        <dbReference type="ARBA" id="ARBA00004141"/>
    </source>
</evidence>
<dbReference type="InterPro" id="IPR002293">
    <property type="entry name" value="AA/rel_permease1"/>
</dbReference>
<dbReference type="GO" id="GO:0016020">
    <property type="term" value="C:membrane"/>
    <property type="evidence" value="ECO:0007669"/>
    <property type="project" value="UniProtKB-SubCell"/>
</dbReference>
<proteinExistence type="predicted"/>
<feature type="transmembrane region" description="Helical" evidence="6">
    <location>
        <begin position="57"/>
        <end position="75"/>
    </location>
</feature>
<evidence type="ECO:0000256" key="4">
    <source>
        <dbReference type="ARBA" id="ARBA00022989"/>
    </source>
</evidence>
<feature type="transmembrane region" description="Helical" evidence="6">
    <location>
        <begin position="458"/>
        <end position="479"/>
    </location>
</feature>
<dbReference type="GO" id="GO:0022857">
    <property type="term" value="F:transmembrane transporter activity"/>
    <property type="evidence" value="ECO:0007669"/>
    <property type="project" value="InterPro"/>
</dbReference>
<feature type="transmembrane region" description="Helical" evidence="6">
    <location>
        <begin position="309"/>
        <end position="337"/>
    </location>
</feature>
<dbReference type="GeneID" id="36515271"/>
<evidence type="ECO:0000313" key="8">
    <source>
        <dbReference type="Proteomes" id="UP000238350"/>
    </source>
</evidence>
<sequence>MTQTDDELLMNMGYKPELKRQFGLIEVSGFSLSLMSVVPGITAVFTDSLSAGGVGLSWGWFIPCIFIMCVALSIAELSSSMPTAGGLFWWTYKFSPKKINRPLSMLVAYANIFGLIGSICSINNGFAGMILSLPAIEGDFEPSKFHKYGVFCAATITQCLISSLDTSFINRSQWFMIIGNIVLVVLFCIALPVGLTSKGIKLNTAKFVFGDTTNITDWQYGWSWLLTWMAPIWVISAIDGCIHLAEEATNAASVVPFGLISSTLFTWIFGFAVMCIVAAVITHDFDHIINSPTGQPMAQILMDTLNDRWALGLMIFMTIYQYLVGLAIVTATCRLTFSVGRDNALPYSKWFKKVHNGIPVYANILDCVIAILIGLLVLIGPEAAQAVFNIPVSSSGLSWFVPIFMRSFVAPEDDFNPGPFYMGRFWSKFVAFCACVYLFFVVAVLANMPMTKHVDKTNMNYTVVINMAIWIFSLVYYYCWGHRNYHGPQITVETMEGADVEHPMVKMPSKAKEANDLGSTDSTISRLEKTVSPYQV</sequence>
<dbReference type="Gene3D" id="1.20.1740.10">
    <property type="entry name" value="Amino acid/polyamine transporter I"/>
    <property type="match status" value="1"/>
</dbReference>
<evidence type="ECO:0000256" key="3">
    <source>
        <dbReference type="ARBA" id="ARBA00022692"/>
    </source>
</evidence>
<feature type="transmembrane region" description="Helical" evidence="6">
    <location>
        <begin position="425"/>
        <end position="446"/>
    </location>
</feature>
<dbReference type="PANTHER" id="PTHR45649:SF6">
    <property type="entry name" value="GABA-SPECIFIC PERMEASE"/>
    <property type="match status" value="1"/>
</dbReference>
<keyword evidence="4 6" id="KW-1133">Transmembrane helix</keyword>
<evidence type="ECO:0000313" key="7">
    <source>
        <dbReference type="EMBL" id="PRT53902.1"/>
    </source>
</evidence>
<evidence type="ECO:0000256" key="6">
    <source>
        <dbReference type="SAM" id="Phobius"/>
    </source>
</evidence>